<dbReference type="EMBL" id="JBHULC010000021">
    <property type="protein sequence ID" value="MFD2522487.1"/>
    <property type="molecule type" value="Genomic_DNA"/>
</dbReference>
<dbReference type="InterPro" id="IPR036237">
    <property type="entry name" value="Xyl_isomerase-like_sf"/>
</dbReference>
<evidence type="ECO:0000259" key="1">
    <source>
        <dbReference type="Pfam" id="PF01261"/>
    </source>
</evidence>
<keyword evidence="2" id="KW-0413">Isomerase</keyword>
<protein>
    <submittedName>
        <fullName evidence="2">Sugar phosphate isomerase/epimerase family protein</fullName>
    </submittedName>
</protein>
<dbReference type="InterPro" id="IPR013022">
    <property type="entry name" value="Xyl_isomerase-like_TIM-brl"/>
</dbReference>
<gene>
    <name evidence="2" type="ORF">ACFSR2_16435</name>
</gene>
<dbReference type="Gene3D" id="3.20.20.150">
    <property type="entry name" value="Divalent-metal-dependent TIM barrel enzymes"/>
    <property type="match status" value="1"/>
</dbReference>
<organism evidence="2 3">
    <name type="scientific">Emticicia soli</name>
    <dbReference type="NCBI Taxonomy" id="2027878"/>
    <lineage>
        <taxon>Bacteria</taxon>
        <taxon>Pseudomonadati</taxon>
        <taxon>Bacteroidota</taxon>
        <taxon>Cytophagia</taxon>
        <taxon>Cytophagales</taxon>
        <taxon>Leadbetterellaceae</taxon>
        <taxon>Emticicia</taxon>
    </lineage>
</organism>
<dbReference type="Proteomes" id="UP001597510">
    <property type="component" value="Unassembled WGS sequence"/>
</dbReference>
<comment type="caution">
    <text evidence="2">The sequence shown here is derived from an EMBL/GenBank/DDBJ whole genome shotgun (WGS) entry which is preliminary data.</text>
</comment>
<dbReference type="RefSeq" id="WP_340237400.1">
    <property type="nucleotide sequence ID" value="NZ_JBBEWC010000008.1"/>
</dbReference>
<dbReference type="SUPFAM" id="SSF51658">
    <property type="entry name" value="Xylose isomerase-like"/>
    <property type="match status" value="1"/>
</dbReference>
<sequence length="306" mass="34903">MNRRDFLGASTGGGIMLNAIQTVAQQNPYQTTPNADLKLKVLATNWGFSGTTDAFCAAAKKEGYDGIEMWWPNEKKDQQELFTALDKHQLEVGFLCGGYQKDAKEHLETFKKAVNATVLSSHKPLYINCHSGRDYFTYEQNKLFIDHTTEASQKSGIKILHETHRGRMLFAAHIAHNFIEKNPALRLTLDISHWCNVHESLLEDQTEAVQAALARVDHIHSRIGHQEGPQVNDPRAPEWENVVKAHLAWWDKVVEYKIKSGDTLTVLTEFGPPNYLPTLPYTKQPLADQWGINVYMMQMLRKRYLK</sequence>
<evidence type="ECO:0000313" key="2">
    <source>
        <dbReference type="EMBL" id="MFD2522487.1"/>
    </source>
</evidence>
<name>A0ABW5J8X0_9BACT</name>
<reference evidence="3" key="1">
    <citation type="journal article" date="2019" name="Int. J. Syst. Evol. Microbiol.">
        <title>The Global Catalogue of Microorganisms (GCM) 10K type strain sequencing project: providing services to taxonomists for standard genome sequencing and annotation.</title>
        <authorList>
            <consortium name="The Broad Institute Genomics Platform"/>
            <consortium name="The Broad Institute Genome Sequencing Center for Infectious Disease"/>
            <person name="Wu L."/>
            <person name="Ma J."/>
        </authorList>
    </citation>
    <scope>NUCLEOTIDE SEQUENCE [LARGE SCALE GENOMIC DNA]</scope>
    <source>
        <strain evidence="3">KCTC 52344</strain>
    </source>
</reference>
<feature type="domain" description="Xylose isomerase-like TIM barrel" evidence="1">
    <location>
        <begin position="57"/>
        <end position="220"/>
    </location>
</feature>
<keyword evidence="3" id="KW-1185">Reference proteome</keyword>
<accession>A0ABW5J8X0</accession>
<dbReference type="GO" id="GO:0016853">
    <property type="term" value="F:isomerase activity"/>
    <property type="evidence" value="ECO:0007669"/>
    <property type="project" value="UniProtKB-KW"/>
</dbReference>
<evidence type="ECO:0000313" key="3">
    <source>
        <dbReference type="Proteomes" id="UP001597510"/>
    </source>
</evidence>
<dbReference type="Pfam" id="PF01261">
    <property type="entry name" value="AP_endonuc_2"/>
    <property type="match status" value="1"/>
</dbReference>
<proteinExistence type="predicted"/>